<gene>
    <name evidence="1" type="ORF">PHYBLDRAFT_141064</name>
</gene>
<protein>
    <recommendedName>
        <fullName evidence="3">Endonuclease/exonuclease/phosphatase domain-containing protein</fullName>
    </recommendedName>
</protein>
<dbReference type="RefSeq" id="XP_018297047.1">
    <property type="nucleotide sequence ID" value="XM_018430519.1"/>
</dbReference>
<dbReference type="EMBL" id="KV440973">
    <property type="protein sequence ID" value="OAD79007.1"/>
    <property type="molecule type" value="Genomic_DNA"/>
</dbReference>
<reference evidence="2" key="1">
    <citation type="submission" date="2015-06" db="EMBL/GenBank/DDBJ databases">
        <title>Expansion of signal transduction pathways in fungi by whole-genome duplication.</title>
        <authorList>
            <consortium name="DOE Joint Genome Institute"/>
            <person name="Corrochano L.M."/>
            <person name="Kuo A."/>
            <person name="Marcet-Houben M."/>
            <person name="Polaino S."/>
            <person name="Salamov A."/>
            <person name="Villalobos J.M."/>
            <person name="Alvarez M.I."/>
            <person name="Avalos J."/>
            <person name="Benito E.P."/>
            <person name="Benoit I."/>
            <person name="Burger G."/>
            <person name="Camino L.P."/>
            <person name="Canovas D."/>
            <person name="Cerda-Olmedo E."/>
            <person name="Cheng J.-F."/>
            <person name="Dominguez A."/>
            <person name="Elias M."/>
            <person name="Eslava A.P."/>
            <person name="Glaser F."/>
            <person name="Grimwood J."/>
            <person name="Gutierrez G."/>
            <person name="Heitman J."/>
            <person name="Henrissat B."/>
            <person name="Iturriaga E.A."/>
            <person name="Lang B.F."/>
            <person name="Lavin J.L."/>
            <person name="Lee S."/>
            <person name="Li W."/>
            <person name="Lindquist E."/>
            <person name="Lopez-Garcia S."/>
            <person name="Luque E.M."/>
            <person name="Marcos A.T."/>
            <person name="Martin J."/>
            <person name="McCluskey K."/>
            <person name="Medina H.R."/>
            <person name="Miralles-Duran A."/>
            <person name="Miyazaki A."/>
            <person name="Munoz-Torres E."/>
            <person name="Oguiza J.A."/>
            <person name="Ohm R."/>
            <person name="Olmedo M."/>
            <person name="Orejas M."/>
            <person name="Ortiz-Castellanos L."/>
            <person name="Pisabarro A.G."/>
            <person name="Rodriguez-Romero J."/>
            <person name="Ruiz-Herrera J."/>
            <person name="Ruiz-Vazquez R."/>
            <person name="Sanz C."/>
            <person name="Schackwitz W."/>
            <person name="Schmutz J."/>
            <person name="Shahriari M."/>
            <person name="Shelest E."/>
            <person name="Silva-Franco F."/>
            <person name="Soanes D."/>
            <person name="Syed K."/>
            <person name="Tagua V.G."/>
            <person name="Talbot N.J."/>
            <person name="Thon M."/>
            <person name="De vries R.P."/>
            <person name="Wiebenga A."/>
            <person name="Yadav J.S."/>
            <person name="Braun E.L."/>
            <person name="Baker S."/>
            <person name="Garre V."/>
            <person name="Horwitz B."/>
            <person name="Torres-Martinez S."/>
            <person name="Idnurm A."/>
            <person name="Herrera-Estrella A."/>
            <person name="Gabaldon T."/>
            <person name="Grigoriev I.V."/>
        </authorList>
    </citation>
    <scope>NUCLEOTIDE SEQUENCE [LARGE SCALE GENOMIC DNA]</scope>
    <source>
        <strain evidence="2">NRRL 1555(-)</strain>
    </source>
</reference>
<evidence type="ECO:0008006" key="3">
    <source>
        <dbReference type="Google" id="ProtNLM"/>
    </source>
</evidence>
<dbReference type="Proteomes" id="UP000077315">
    <property type="component" value="Unassembled WGS sequence"/>
</dbReference>
<keyword evidence="2" id="KW-1185">Reference proteome</keyword>
<name>A0A167Q3F7_PHYB8</name>
<sequence length="293" mass="32842">MLGDFNYSSYANTSCAGLAPRLWLHFVANYFVDCVPLSNAQSMPTFHCNLSSLTIDYIYVSKDIASCHSSSTVTFVQPLCTDHCLVHTCLSFPMLSHIGRGLWCANPHLANIPSFRSSLSDCLSSFIPLLSPSISPQSQWDLIKVEVARFTRSYSRTTCPSLATLEVKLQSKCDHLIHRFCHQPAQNFQLPIVEHQLQQVQQECTKILALRAGKHWREQGETTAGLCHPFTDNLCTDPDDLMEAAAAFYEDLYTPNPPAQTTIDDLLLHLPPDLFLSETTFTILLKPFTLDDI</sequence>
<dbReference type="OrthoDB" id="2202264at2759"/>
<dbReference type="InterPro" id="IPR036691">
    <property type="entry name" value="Endo/exonu/phosph_ase_sf"/>
</dbReference>
<organism evidence="1 2">
    <name type="scientific">Phycomyces blakesleeanus (strain ATCC 8743b / DSM 1359 / FGSC 10004 / NBRC 33097 / NRRL 1555)</name>
    <dbReference type="NCBI Taxonomy" id="763407"/>
    <lineage>
        <taxon>Eukaryota</taxon>
        <taxon>Fungi</taxon>
        <taxon>Fungi incertae sedis</taxon>
        <taxon>Mucoromycota</taxon>
        <taxon>Mucoromycotina</taxon>
        <taxon>Mucoromycetes</taxon>
        <taxon>Mucorales</taxon>
        <taxon>Phycomycetaceae</taxon>
        <taxon>Phycomyces</taxon>
    </lineage>
</organism>
<dbReference type="VEuPathDB" id="FungiDB:PHYBLDRAFT_141064"/>
<evidence type="ECO:0000313" key="1">
    <source>
        <dbReference type="EMBL" id="OAD79007.1"/>
    </source>
</evidence>
<dbReference type="AlphaFoldDB" id="A0A167Q3F7"/>
<dbReference type="GeneID" id="28991425"/>
<proteinExistence type="predicted"/>
<dbReference type="SUPFAM" id="SSF56219">
    <property type="entry name" value="DNase I-like"/>
    <property type="match status" value="1"/>
</dbReference>
<evidence type="ECO:0000313" key="2">
    <source>
        <dbReference type="Proteomes" id="UP000077315"/>
    </source>
</evidence>
<dbReference type="InParanoid" id="A0A167Q3F7"/>
<accession>A0A167Q3F7</accession>